<accession>E6W6C7</accession>
<dbReference type="EMBL" id="CP002432">
    <property type="protein sequence ID" value="ADU66163.1"/>
    <property type="molecule type" value="Genomic_DNA"/>
</dbReference>
<evidence type="ECO:0000313" key="1">
    <source>
        <dbReference type="EMBL" id="ADU66163.1"/>
    </source>
</evidence>
<dbReference type="HOGENOM" id="CLU_2989239_0_0_0"/>
<evidence type="ECO:0000313" key="2">
    <source>
        <dbReference type="Proteomes" id="UP000002572"/>
    </source>
</evidence>
<sequence>MNLCNLPAAEEIDCHGQFIRIIWPDNDGYEGYEDDWFCRVCGEQVDDPYDPDCECNL</sequence>
<dbReference type="AlphaFoldDB" id="E6W6C7"/>
<dbReference type="KEGG" id="din:Selin_1429"/>
<dbReference type="STRING" id="653733.Selin_1429"/>
<keyword evidence="2" id="KW-1185">Reference proteome</keyword>
<dbReference type="InParanoid" id="E6W6C7"/>
<protein>
    <submittedName>
        <fullName evidence="1">Uncharacterized protein</fullName>
    </submittedName>
</protein>
<reference evidence="1 2" key="1">
    <citation type="submission" date="2010-12" db="EMBL/GenBank/DDBJ databases">
        <title>Complete sequence of Desulfurispirillum indicum S5.</title>
        <authorList>
            <consortium name="US DOE Joint Genome Institute"/>
            <person name="Lucas S."/>
            <person name="Copeland A."/>
            <person name="Lapidus A."/>
            <person name="Cheng J.-F."/>
            <person name="Goodwin L."/>
            <person name="Pitluck S."/>
            <person name="Chertkov O."/>
            <person name="Held B."/>
            <person name="Detter J.C."/>
            <person name="Han C."/>
            <person name="Tapia R."/>
            <person name="Land M."/>
            <person name="Hauser L."/>
            <person name="Kyrpides N."/>
            <person name="Ivanova N."/>
            <person name="Mikhailova N."/>
            <person name="Haggblom M."/>
            <person name="Rauschenbach I."/>
            <person name="Bini E."/>
            <person name="Woyke T."/>
        </authorList>
    </citation>
    <scope>NUCLEOTIDE SEQUENCE [LARGE SCALE GENOMIC DNA]</scope>
    <source>
        <strain evidence="2">ATCC BAA-1389 / DSM 22839 / S5</strain>
    </source>
</reference>
<gene>
    <name evidence="1" type="ordered locus">Selin_1429</name>
</gene>
<proteinExistence type="predicted"/>
<organism evidence="1 2">
    <name type="scientific">Desulfurispirillum indicum (strain ATCC BAA-1389 / DSM 22839 / S5)</name>
    <dbReference type="NCBI Taxonomy" id="653733"/>
    <lineage>
        <taxon>Bacteria</taxon>
        <taxon>Pseudomonadati</taxon>
        <taxon>Chrysiogenota</taxon>
        <taxon>Chrysiogenia</taxon>
        <taxon>Chrysiogenales</taxon>
        <taxon>Chrysiogenaceae</taxon>
        <taxon>Desulfurispirillum</taxon>
    </lineage>
</organism>
<dbReference type="Proteomes" id="UP000002572">
    <property type="component" value="Chromosome"/>
</dbReference>
<name>E6W6C7_DESIS</name>